<evidence type="ECO:0000256" key="1">
    <source>
        <dbReference type="SAM" id="Coils"/>
    </source>
</evidence>
<dbReference type="EMBL" id="JRPH02000022">
    <property type="protein sequence ID" value="TLE03981.1"/>
    <property type="molecule type" value="Genomic_DNA"/>
</dbReference>
<evidence type="ECO:0000313" key="3">
    <source>
        <dbReference type="Proteomes" id="UP000029870"/>
    </source>
</evidence>
<dbReference type="GeneID" id="60657649"/>
<accession>A0A6D2C506</accession>
<dbReference type="AlphaFoldDB" id="A0A6D2C506"/>
<sequence>MQQYEVIESSIMDSMQSLDNIFSNEFCEVGILQQEKVIKSINQELERLKDTLEQNKLDFLERQAEPTDFEYGKTEFYSIKIWNEINNTTLETIFMLQLNIKETKEALKKAEYILNSTGFNHAMIFNCNESLQIERKGENVEIIRHFEKVKNA</sequence>
<feature type="coiled-coil region" evidence="1">
    <location>
        <begin position="31"/>
        <end position="62"/>
    </location>
</feature>
<name>A0A6D2C506_9HELI</name>
<dbReference type="RefSeq" id="WP_004089428.1">
    <property type="nucleotide sequence ID" value="NZ_JAERIZ010000036.1"/>
</dbReference>
<comment type="caution">
    <text evidence="2">The sequence shown here is derived from an EMBL/GenBank/DDBJ whole genome shotgun (WGS) entry which is preliminary data.</text>
</comment>
<keyword evidence="1" id="KW-0175">Coiled coil</keyword>
<protein>
    <submittedName>
        <fullName evidence="2">Uncharacterized protein</fullName>
    </submittedName>
</protein>
<gene>
    <name evidence="2" type="ORF">LS77_007435</name>
</gene>
<evidence type="ECO:0000313" key="2">
    <source>
        <dbReference type="EMBL" id="TLE03981.1"/>
    </source>
</evidence>
<dbReference type="Proteomes" id="UP000029870">
    <property type="component" value="Unassembled WGS sequence"/>
</dbReference>
<organism evidence="2 3">
    <name type="scientific">Helicobacter bilis</name>
    <dbReference type="NCBI Taxonomy" id="37372"/>
    <lineage>
        <taxon>Bacteria</taxon>
        <taxon>Pseudomonadati</taxon>
        <taxon>Campylobacterota</taxon>
        <taxon>Epsilonproteobacteria</taxon>
        <taxon>Campylobacterales</taxon>
        <taxon>Helicobacteraceae</taxon>
        <taxon>Helicobacter</taxon>
    </lineage>
</organism>
<proteinExistence type="predicted"/>
<reference evidence="2 3" key="1">
    <citation type="journal article" date="2014" name="Genome Announc.">
        <title>Draft genome sequences of eight enterohepatic helicobacter species isolated from both laboratory and wild rodents.</title>
        <authorList>
            <person name="Sheh A."/>
            <person name="Shen Z."/>
            <person name="Fox J.G."/>
        </authorList>
    </citation>
    <scope>NUCLEOTIDE SEQUENCE [LARGE SCALE GENOMIC DNA]</scope>
    <source>
        <strain evidence="2 3">Missouri</strain>
    </source>
</reference>